<dbReference type="Gene3D" id="3.20.20.100">
    <property type="entry name" value="NADP-dependent oxidoreductase domain"/>
    <property type="match status" value="1"/>
</dbReference>
<dbReference type="AlphaFoldDB" id="A0A2I1FXX1"/>
<dbReference type="PANTHER" id="PTHR43625">
    <property type="entry name" value="AFLATOXIN B1 ALDEHYDE REDUCTASE"/>
    <property type="match status" value="1"/>
</dbReference>
<sequence length="65" mass="7245">TVDALVELVKEGKIKYVGLFECSAATLRCAYKVHPISEIQIEYSSWTLDIETNGIVEAYHELGSL</sequence>
<keyword evidence="4" id="KW-1185">Reference proteome</keyword>
<dbReference type="GO" id="GO:0016491">
    <property type="term" value="F:oxidoreductase activity"/>
    <property type="evidence" value="ECO:0007669"/>
    <property type="project" value="UniProtKB-KW"/>
</dbReference>
<proteinExistence type="predicted"/>
<dbReference type="InterPro" id="IPR036812">
    <property type="entry name" value="NAD(P)_OxRdtase_dom_sf"/>
</dbReference>
<dbReference type="Proteomes" id="UP000234323">
    <property type="component" value="Unassembled WGS sequence"/>
</dbReference>
<reference evidence="3 4" key="1">
    <citation type="submission" date="2015-10" db="EMBL/GenBank/DDBJ databases">
        <title>Genome analyses suggest a sexual origin of heterokaryosis in a supposedly ancient asexual fungus.</title>
        <authorList>
            <person name="Ropars J."/>
            <person name="Sedzielewska K."/>
            <person name="Noel J."/>
            <person name="Charron P."/>
            <person name="Farinelli L."/>
            <person name="Marton T."/>
            <person name="Kruger M."/>
            <person name="Pelin A."/>
            <person name="Brachmann A."/>
            <person name="Corradi N."/>
        </authorList>
    </citation>
    <scope>NUCLEOTIDE SEQUENCE [LARGE SCALE GENOMIC DNA]</scope>
    <source>
        <strain evidence="3 4">A4</strain>
    </source>
</reference>
<evidence type="ECO:0000313" key="3">
    <source>
        <dbReference type="EMBL" id="PKY39176.1"/>
    </source>
</evidence>
<gene>
    <name evidence="3" type="ORF">RhiirA4_312254</name>
</gene>
<dbReference type="PANTHER" id="PTHR43625:SF40">
    <property type="entry name" value="ALDO-KETO REDUCTASE YAKC [NADP(+)]"/>
    <property type="match status" value="1"/>
</dbReference>
<dbReference type="Pfam" id="PF00248">
    <property type="entry name" value="Aldo_ket_red"/>
    <property type="match status" value="1"/>
</dbReference>
<organism evidence="3 4">
    <name type="scientific">Rhizophagus irregularis</name>
    <dbReference type="NCBI Taxonomy" id="588596"/>
    <lineage>
        <taxon>Eukaryota</taxon>
        <taxon>Fungi</taxon>
        <taxon>Fungi incertae sedis</taxon>
        <taxon>Mucoromycota</taxon>
        <taxon>Glomeromycotina</taxon>
        <taxon>Glomeromycetes</taxon>
        <taxon>Glomerales</taxon>
        <taxon>Glomeraceae</taxon>
        <taxon>Rhizophagus</taxon>
    </lineage>
</organism>
<evidence type="ECO:0000256" key="1">
    <source>
        <dbReference type="ARBA" id="ARBA00023002"/>
    </source>
</evidence>
<accession>A0A2I1FXX1</accession>
<protein>
    <recommendedName>
        <fullName evidence="2">NADP-dependent oxidoreductase domain-containing protein</fullName>
    </recommendedName>
</protein>
<dbReference type="InterPro" id="IPR050791">
    <property type="entry name" value="Aldo-Keto_reductase"/>
</dbReference>
<feature type="domain" description="NADP-dependent oxidoreductase" evidence="2">
    <location>
        <begin position="1"/>
        <end position="62"/>
    </location>
</feature>
<evidence type="ECO:0000313" key="4">
    <source>
        <dbReference type="Proteomes" id="UP000234323"/>
    </source>
</evidence>
<feature type="non-terminal residue" evidence="3">
    <location>
        <position position="1"/>
    </location>
</feature>
<keyword evidence="1" id="KW-0560">Oxidoreductase</keyword>
<comment type="caution">
    <text evidence="3">The sequence shown here is derived from an EMBL/GenBank/DDBJ whole genome shotgun (WGS) entry which is preliminary data.</text>
</comment>
<dbReference type="GO" id="GO:0005737">
    <property type="term" value="C:cytoplasm"/>
    <property type="evidence" value="ECO:0007669"/>
    <property type="project" value="TreeGrafter"/>
</dbReference>
<evidence type="ECO:0000259" key="2">
    <source>
        <dbReference type="Pfam" id="PF00248"/>
    </source>
</evidence>
<name>A0A2I1FXX1_9GLOM</name>
<dbReference type="SUPFAM" id="SSF51430">
    <property type="entry name" value="NAD(P)-linked oxidoreductase"/>
    <property type="match status" value="1"/>
</dbReference>
<dbReference type="EMBL" id="LLXI01000054">
    <property type="protein sequence ID" value="PKY39176.1"/>
    <property type="molecule type" value="Genomic_DNA"/>
</dbReference>
<dbReference type="InterPro" id="IPR023210">
    <property type="entry name" value="NADP_OxRdtase_dom"/>
</dbReference>